<dbReference type="Proteomes" id="UP001470230">
    <property type="component" value="Unassembled WGS sequence"/>
</dbReference>
<comment type="caution">
    <text evidence="1">The sequence shown here is derived from an EMBL/GenBank/DDBJ whole genome shotgun (WGS) entry which is preliminary data.</text>
</comment>
<name>A0ABR2KWV1_9EUKA</name>
<proteinExistence type="predicted"/>
<keyword evidence="2" id="KW-1185">Reference proteome</keyword>
<dbReference type="EMBL" id="JAPFFF010000003">
    <property type="protein sequence ID" value="KAK8894440.1"/>
    <property type="molecule type" value="Genomic_DNA"/>
</dbReference>
<sequence length="85" mass="9564">MTSKVEIDTTHVYIKFNNKIYDYDVIDFKDLSSKVENNLGIKKNNQKFIHAGKSFTKKEIDSLSDLSSNGITDGVNIEVIPLIIG</sequence>
<organism evidence="1 2">
    <name type="scientific">Tritrichomonas musculus</name>
    <dbReference type="NCBI Taxonomy" id="1915356"/>
    <lineage>
        <taxon>Eukaryota</taxon>
        <taxon>Metamonada</taxon>
        <taxon>Parabasalia</taxon>
        <taxon>Tritrichomonadida</taxon>
        <taxon>Tritrichomonadidae</taxon>
        <taxon>Tritrichomonas</taxon>
    </lineage>
</organism>
<evidence type="ECO:0000313" key="1">
    <source>
        <dbReference type="EMBL" id="KAK8894440.1"/>
    </source>
</evidence>
<dbReference type="InterPro" id="IPR029071">
    <property type="entry name" value="Ubiquitin-like_domsf"/>
</dbReference>
<feature type="non-terminal residue" evidence="1">
    <location>
        <position position="85"/>
    </location>
</feature>
<evidence type="ECO:0008006" key="3">
    <source>
        <dbReference type="Google" id="ProtNLM"/>
    </source>
</evidence>
<dbReference type="SUPFAM" id="SSF54236">
    <property type="entry name" value="Ubiquitin-like"/>
    <property type="match status" value="1"/>
</dbReference>
<accession>A0ABR2KWV1</accession>
<reference evidence="1 2" key="1">
    <citation type="submission" date="2024-04" db="EMBL/GenBank/DDBJ databases">
        <title>Tritrichomonas musculus Genome.</title>
        <authorList>
            <person name="Alves-Ferreira E."/>
            <person name="Grigg M."/>
            <person name="Lorenzi H."/>
            <person name="Galac M."/>
        </authorList>
    </citation>
    <scope>NUCLEOTIDE SEQUENCE [LARGE SCALE GENOMIC DNA]</scope>
    <source>
        <strain evidence="1 2">EAF2021</strain>
    </source>
</reference>
<dbReference type="Gene3D" id="3.10.20.90">
    <property type="entry name" value="Phosphatidylinositol 3-kinase Catalytic Subunit, Chain A, domain 1"/>
    <property type="match status" value="1"/>
</dbReference>
<gene>
    <name evidence="1" type="ORF">M9Y10_022874</name>
</gene>
<evidence type="ECO:0000313" key="2">
    <source>
        <dbReference type="Proteomes" id="UP001470230"/>
    </source>
</evidence>
<protein>
    <recommendedName>
        <fullName evidence="3">Ubiquitin-like domain-containing protein</fullName>
    </recommendedName>
</protein>